<feature type="domain" description="MSP" evidence="1">
    <location>
        <begin position="114"/>
        <end position="183"/>
    </location>
</feature>
<dbReference type="PROSITE" id="PS50202">
    <property type="entry name" value="MSP"/>
    <property type="match status" value="1"/>
</dbReference>
<name>A0A498T025_ACAVI</name>
<dbReference type="Gene3D" id="2.60.40.10">
    <property type="entry name" value="Immunoglobulins"/>
    <property type="match status" value="1"/>
</dbReference>
<accession>A0A498T025</accession>
<keyword evidence="3" id="KW-1185">Reference proteome</keyword>
<reference evidence="2 3" key="1">
    <citation type="submission" date="2018-08" db="EMBL/GenBank/DDBJ databases">
        <authorList>
            <person name="Laetsch R D."/>
            <person name="Stevens L."/>
            <person name="Kumar S."/>
            <person name="Blaxter L. M."/>
        </authorList>
    </citation>
    <scope>NUCLEOTIDE SEQUENCE [LARGE SCALE GENOMIC DNA]</scope>
</reference>
<dbReference type="EMBL" id="UPTC01004605">
    <property type="protein sequence ID" value="VBB35008.1"/>
    <property type="molecule type" value="Genomic_DNA"/>
</dbReference>
<dbReference type="OrthoDB" id="5823282at2759"/>
<dbReference type="InterPro" id="IPR013783">
    <property type="entry name" value="Ig-like_fold"/>
</dbReference>
<dbReference type="Proteomes" id="UP000276991">
    <property type="component" value="Unassembled WGS sequence"/>
</dbReference>
<evidence type="ECO:0000313" key="2">
    <source>
        <dbReference type="EMBL" id="VBB35008.1"/>
    </source>
</evidence>
<feature type="non-terminal residue" evidence="2">
    <location>
        <position position="183"/>
    </location>
</feature>
<evidence type="ECO:0000313" key="3">
    <source>
        <dbReference type="Proteomes" id="UP000276991"/>
    </source>
</evidence>
<dbReference type="SUPFAM" id="SSF49354">
    <property type="entry name" value="PapD-like"/>
    <property type="match status" value="1"/>
</dbReference>
<organism evidence="2 3">
    <name type="scientific">Acanthocheilonema viteae</name>
    <name type="common">Filarial nematode worm</name>
    <name type="synonym">Dipetalonema viteae</name>
    <dbReference type="NCBI Taxonomy" id="6277"/>
    <lineage>
        <taxon>Eukaryota</taxon>
        <taxon>Metazoa</taxon>
        <taxon>Ecdysozoa</taxon>
        <taxon>Nematoda</taxon>
        <taxon>Chromadorea</taxon>
        <taxon>Rhabditida</taxon>
        <taxon>Spirurina</taxon>
        <taxon>Spiruromorpha</taxon>
        <taxon>Filarioidea</taxon>
        <taxon>Onchocercidae</taxon>
        <taxon>Acanthocheilonema</taxon>
    </lineage>
</organism>
<protein>
    <recommendedName>
        <fullName evidence="1">MSP domain-containing protein</fullName>
    </recommendedName>
</protein>
<dbReference type="InterPro" id="IPR000535">
    <property type="entry name" value="MSP_dom"/>
</dbReference>
<dbReference type="InterPro" id="IPR008962">
    <property type="entry name" value="PapD-like_sf"/>
</dbReference>
<proteinExistence type="predicted"/>
<evidence type="ECO:0000259" key="1">
    <source>
        <dbReference type="PROSITE" id="PS50202"/>
    </source>
</evidence>
<sequence length="183" mass="19810">MGNIDNKCVPFNNTLSGNTRYSNRLKGSGREWIANKQSQYGRTCEDVTVGCGESTLNTLKTVSKENCSVTGLNIIKLNPTIATTTTTTTTTTAYSAAQLCSSRTAAKSGRMTEDEKTETTEQSLVLAAAFEKVTIRNDHIGPVILAFTNNYKKPVAWALKTNAIKRLVAFPTIGIIPPSETVQ</sequence>
<dbReference type="AlphaFoldDB" id="A0A498T025"/>
<gene>
    <name evidence="2" type="ORF">NAV_LOCUS9799</name>
</gene>